<dbReference type="Proteomes" id="UP000252519">
    <property type="component" value="Unassembled WGS sequence"/>
</dbReference>
<dbReference type="GO" id="GO:0015179">
    <property type="term" value="F:L-amino acid transmembrane transporter activity"/>
    <property type="evidence" value="ECO:0007669"/>
    <property type="project" value="TreeGrafter"/>
</dbReference>
<evidence type="ECO:0000256" key="4">
    <source>
        <dbReference type="ARBA" id="ARBA00023136"/>
    </source>
</evidence>
<dbReference type="PANTHER" id="PTHR11785">
    <property type="entry name" value="AMINO ACID TRANSPORTER"/>
    <property type="match status" value="1"/>
</dbReference>
<dbReference type="EMBL" id="JOJR01001256">
    <property type="protein sequence ID" value="RCN31613.1"/>
    <property type="molecule type" value="Genomic_DNA"/>
</dbReference>
<feature type="transmembrane region" description="Helical" evidence="5">
    <location>
        <begin position="161"/>
        <end position="181"/>
    </location>
</feature>
<protein>
    <recommendedName>
        <fullName evidence="8">Asc-type amino acid transporter 1 domain protein</fullName>
    </recommendedName>
</protein>
<accession>A0A368FHI0</accession>
<dbReference type="InterPro" id="IPR002293">
    <property type="entry name" value="AA/rel_permease1"/>
</dbReference>
<dbReference type="STRING" id="29170.A0A368FHI0"/>
<gene>
    <name evidence="6" type="ORF">ANCCAN_22599</name>
</gene>
<evidence type="ECO:0000256" key="2">
    <source>
        <dbReference type="ARBA" id="ARBA00022692"/>
    </source>
</evidence>
<feature type="transmembrane region" description="Helical" evidence="5">
    <location>
        <begin position="26"/>
        <end position="52"/>
    </location>
</feature>
<keyword evidence="4 5" id="KW-0472">Membrane</keyword>
<feature type="transmembrane region" description="Helical" evidence="5">
    <location>
        <begin position="134"/>
        <end position="155"/>
    </location>
</feature>
<dbReference type="AlphaFoldDB" id="A0A368FHI0"/>
<evidence type="ECO:0000256" key="1">
    <source>
        <dbReference type="ARBA" id="ARBA00004141"/>
    </source>
</evidence>
<comment type="subcellular location">
    <subcellularLocation>
        <location evidence="1">Membrane</location>
        <topology evidence="1">Multi-pass membrane protein</topology>
    </subcellularLocation>
</comment>
<feature type="transmembrane region" description="Helical" evidence="5">
    <location>
        <begin position="73"/>
        <end position="92"/>
    </location>
</feature>
<dbReference type="Gene3D" id="1.20.1740.10">
    <property type="entry name" value="Amino acid/polyamine transporter I"/>
    <property type="match status" value="1"/>
</dbReference>
<dbReference type="PANTHER" id="PTHR11785:SF531">
    <property type="entry name" value="LARGE NEUTRAL AMINO ACIDS TRANSPORTER SMALL SUBUNIT 1"/>
    <property type="match status" value="1"/>
</dbReference>
<comment type="caution">
    <text evidence="6">The sequence shown here is derived from an EMBL/GenBank/DDBJ whole genome shotgun (WGS) entry which is preliminary data.</text>
</comment>
<sequence>MAHWTLRCNPMCFQVFAEKVYGRYAFIMPLCVAISTVGSANGVIMTSSRLFYCGAREGQMPVLLTMINKRLRTPIPAVVFTCLISIGYLFLADSLFVLINASQITAWLAITVVTIALFRLRCKYPDAPRPVKVNLVFPIIFVIGSSAIVIMPIFGSPFDSALGLAVLFTAVPIYVIFIGCCKLPECCRSCMSEFLYWVIDYKVSLQNVVHGTLEDSVNAFLLCRITSSFSSVFRK</sequence>
<evidence type="ECO:0000256" key="3">
    <source>
        <dbReference type="ARBA" id="ARBA00022989"/>
    </source>
</evidence>
<evidence type="ECO:0000313" key="7">
    <source>
        <dbReference type="Proteomes" id="UP000252519"/>
    </source>
</evidence>
<proteinExistence type="predicted"/>
<keyword evidence="3 5" id="KW-1133">Transmembrane helix</keyword>
<dbReference type="GO" id="GO:0016020">
    <property type="term" value="C:membrane"/>
    <property type="evidence" value="ECO:0007669"/>
    <property type="project" value="UniProtKB-SubCell"/>
</dbReference>
<reference evidence="6 7" key="1">
    <citation type="submission" date="2014-10" db="EMBL/GenBank/DDBJ databases">
        <title>Draft genome of the hookworm Ancylostoma caninum.</title>
        <authorList>
            <person name="Mitreva M."/>
        </authorList>
    </citation>
    <scope>NUCLEOTIDE SEQUENCE [LARGE SCALE GENOMIC DNA]</scope>
    <source>
        <strain evidence="6 7">Baltimore</strain>
    </source>
</reference>
<feature type="transmembrane region" description="Helical" evidence="5">
    <location>
        <begin position="104"/>
        <end position="122"/>
    </location>
</feature>
<evidence type="ECO:0000256" key="5">
    <source>
        <dbReference type="SAM" id="Phobius"/>
    </source>
</evidence>
<dbReference type="Pfam" id="PF13520">
    <property type="entry name" value="AA_permease_2"/>
    <property type="match status" value="1"/>
</dbReference>
<keyword evidence="2 5" id="KW-0812">Transmembrane</keyword>
<keyword evidence="7" id="KW-1185">Reference proteome</keyword>
<evidence type="ECO:0000313" key="6">
    <source>
        <dbReference type="EMBL" id="RCN31613.1"/>
    </source>
</evidence>
<organism evidence="6 7">
    <name type="scientific">Ancylostoma caninum</name>
    <name type="common">Dog hookworm</name>
    <dbReference type="NCBI Taxonomy" id="29170"/>
    <lineage>
        <taxon>Eukaryota</taxon>
        <taxon>Metazoa</taxon>
        <taxon>Ecdysozoa</taxon>
        <taxon>Nematoda</taxon>
        <taxon>Chromadorea</taxon>
        <taxon>Rhabditida</taxon>
        <taxon>Rhabditina</taxon>
        <taxon>Rhabditomorpha</taxon>
        <taxon>Strongyloidea</taxon>
        <taxon>Ancylostomatidae</taxon>
        <taxon>Ancylostomatinae</taxon>
        <taxon>Ancylostoma</taxon>
    </lineage>
</organism>
<evidence type="ECO:0008006" key="8">
    <source>
        <dbReference type="Google" id="ProtNLM"/>
    </source>
</evidence>
<dbReference type="OrthoDB" id="10062876at2759"/>
<name>A0A368FHI0_ANCCA</name>
<dbReference type="InterPro" id="IPR050598">
    <property type="entry name" value="AminoAcid_Transporter"/>
</dbReference>